<reference evidence="2" key="1">
    <citation type="submission" date="2015-11" db="EMBL/GenBank/DDBJ databases">
        <title>De novo transcriptome assembly of four potential Pierce s Disease insect vectors from Arizona vineyards.</title>
        <authorList>
            <person name="Tassone E.E."/>
        </authorList>
    </citation>
    <scope>NUCLEOTIDE SEQUENCE</scope>
</reference>
<feature type="region of interest" description="Disordered" evidence="1">
    <location>
        <begin position="228"/>
        <end position="294"/>
    </location>
</feature>
<organism evidence="2">
    <name type="scientific">Graphocephala atropunctata</name>
    <dbReference type="NCBI Taxonomy" id="36148"/>
    <lineage>
        <taxon>Eukaryota</taxon>
        <taxon>Metazoa</taxon>
        <taxon>Ecdysozoa</taxon>
        <taxon>Arthropoda</taxon>
        <taxon>Hexapoda</taxon>
        <taxon>Insecta</taxon>
        <taxon>Pterygota</taxon>
        <taxon>Neoptera</taxon>
        <taxon>Paraneoptera</taxon>
        <taxon>Hemiptera</taxon>
        <taxon>Auchenorrhyncha</taxon>
        <taxon>Membracoidea</taxon>
        <taxon>Cicadellidae</taxon>
        <taxon>Cicadellinae</taxon>
        <taxon>Cicadellini</taxon>
        <taxon>Graphocephala</taxon>
    </lineage>
</organism>
<sequence>MGIWRYLLSEKKCKECSQKKVCCDCNIKKNTTDKYTQINSNTKEPCNENKLNSYFKRATDVQKSQNCKKNNISTFQNKGFGFHVYFSINKPTQPQYKMIRDLKCQKLKTKRIQNGLTNHNENTCLENEGLKVTIECDECPDVSSNSTQRKSPTPLRKKGSKDESIDSTTSTRTCPFQASPKVTKIVTDWTRPKTEPNVKILEENLLRLNDKKKDQKVMLVTDIEIKNDPYKPNIKESPGILQKSGVSKPTDSDNLVSVKPKIPSSDDTQEGSESSEPFKGIKTQGILQKPGKKNSSCITLATKRSSGGINFEENLEKPKISFFGPEVIKSDGEDEAILKDYDSYKKNPTVRKSVRSGVFARNSLITLRKEHRQSLLQGGVSLILNKLEEIDGKIQQLEKKNVQNSKITMGIVCDNKDSTVAIKFNKPNDENKLNGKISSHLKTSEDESNRVVKVKSPTECVVINAPNEVTVVQKRGSNSTVQKRCSSNTIQNVSHRKSFKIDVHNLTTNSKPVQCTNPKLFIQCPKKATTCPKVDHHWRRISEELKFPNQ</sequence>
<protein>
    <submittedName>
        <fullName evidence="2">Uncharacterized protein</fullName>
    </submittedName>
</protein>
<accession>A0A1B6M540</accession>
<name>A0A1B6M540_9HEMI</name>
<feature type="compositionally biased region" description="Polar residues" evidence="1">
    <location>
        <begin position="142"/>
        <end position="151"/>
    </location>
</feature>
<dbReference type="EMBL" id="GEBQ01008928">
    <property type="protein sequence ID" value="JAT31049.1"/>
    <property type="molecule type" value="Transcribed_RNA"/>
</dbReference>
<feature type="region of interest" description="Disordered" evidence="1">
    <location>
        <begin position="139"/>
        <end position="175"/>
    </location>
</feature>
<evidence type="ECO:0000313" key="2">
    <source>
        <dbReference type="EMBL" id="JAT31049.1"/>
    </source>
</evidence>
<feature type="non-terminal residue" evidence="2">
    <location>
        <position position="550"/>
    </location>
</feature>
<proteinExistence type="predicted"/>
<feature type="compositionally biased region" description="Polar residues" evidence="1">
    <location>
        <begin position="244"/>
        <end position="255"/>
    </location>
</feature>
<gene>
    <name evidence="2" type="ORF">g.17073</name>
</gene>
<evidence type="ECO:0000256" key="1">
    <source>
        <dbReference type="SAM" id="MobiDB-lite"/>
    </source>
</evidence>
<feature type="compositionally biased region" description="Polar residues" evidence="1">
    <location>
        <begin position="166"/>
        <end position="175"/>
    </location>
</feature>
<dbReference type="AlphaFoldDB" id="A0A1B6M540"/>